<evidence type="ECO:0000313" key="3">
    <source>
        <dbReference type="Proteomes" id="UP000789396"/>
    </source>
</evidence>
<protein>
    <submittedName>
        <fullName evidence="2">5114_t:CDS:1</fullName>
    </submittedName>
</protein>
<dbReference type="OrthoDB" id="2412107at2759"/>
<keyword evidence="3" id="KW-1185">Reference proteome</keyword>
<dbReference type="AlphaFoldDB" id="A0A9N8ZBC3"/>
<evidence type="ECO:0000256" key="1">
    <source>
        <dbReference type="SAM" id="MobiDB-lite"/>
    </source>
</evidence>
<name>A0A9N8ZBC3_9GLOM</name>
<proteinExistence type="predicted"/>
<comment type="caution">
    <text evidence="2">The sequence shown here is derived from an EMBL/GenBank/DDBJ whole genome shotgun (WGS) entry which is preliminary data.</text>
</comment>
<dbReference type="Proteomes" id="UP000789396">
    <property type="component" value="Unassembled WGS sequence"/>
</dbReference>
<reference evidence="2" key="1">
    <citation type="submission" date="2021-06" db="EMBL/GenBank/DDBJ databases">
        <authorList>
            <person name="Kallberg Y."/>
            <person name="Tangrot J."/>
            <person name="Rosling A."/>
        </authorList>
    </citation>
    <scope>NUCLEOTIDE SEQUENCE</scope>
    <source>
        <strain evidence="2">IN212</strain>
    </source>
</reference>
<sequence>MIEKKYNTRSQKKKRVQQTTSDVSGSSNKINTELPETRPNKVQKISQIEEDSVTERTESEELSSQTSYNMGSPLHFSSQEQNEDHQVIAVDQSLKVPDVKILTNRVSKSNKTKLAARAPSWVWDYIKKDKSKKKIRCDVVITKLNGNEKKCDKTFSIATSTTHLDAVEQLARSLCRHPDFQQRKDGQTLKAPLIEAYIASYLDPRFKSMSFDKEKKKEVQEMIAEMIKTNTIDTPEQTEMDRFFDGDNQSDYPLDNELEWYEQAIQMNKYHIDHPLYKTHNPLTWWSMHQKDYPNLATVCVLDLSRSIRHKSKMSRNLKNYKR</sequence>
<evidence type="ECO:0000313" key="2">
    <source>
        <dbReference type="EMBL" id="CAG8482048.1"/>
    </source>
</evidence>
<dbReference type="InterPro" id="IPR012337">
    <property type="entry name" value="RNaseH-like_sf"/>
</dbReference>
<dbReference type="SUPFAM" id="SSF53098">
    <property type="entry name" value="Ribonuclease H-like"/>
    <property type="match status" value="1"/>
</dbReference>
<feature type="region of interest" description="Disordered" evidence="1">
    <location>
        <begin position="1"/>
        <end position="67"/>
    </location>
</feature>
<feature type="compositionally biased region" description="Polar residues" evidence="1">
    <location>
        <begin position="17"/>
        <end position="31"/>
    </location>
</feature>
<dbReference type="EMBL" id="CAJVPZ010001007">
    <property type="protein sequence ID" value="CAG8482048.1"/>
    <property type="molecule type" value="Genomic_DNA"/>
</dbReference>
<organism evidence="2 3">
    <name type="scientific">Racocetra fulgida</name>
    <dbReference type="NCBI Taxonomy" id="60492"/>
    <lineage>
        <taxon>Eukaryota</taxon>
        <taxon>Fungi</taxon>
        <taxon>Fungi incertae sedis</taxon>
        <taxon>Mucoromycota</taxon>
        <taxon>Glomeromycotina</taxon>
        <taxon>Glomeromycetes</taxon>
        <taxon>Diversisporales</taxon>
        <taxon>Gigasporaceae</taxon>
        <taxon>Racocetra</taxon>
    </lineage>
</organism>
<gene>
    <name evidence="2" type="ORF">RFULGI_LOCUS1584</name>
</gene>
<accession>A0A9N8ZBC3</accession>